<evidence type="ECO:0000313" key="8">
    <source>
        <dbReference type="EMBL" id="CAJ0580051.1"/>
    </source>
</evidence>
<evidence type="ECO:0008006" key="10">
    <source>
        <dbReference type="Google" id="ProtNLM"/>
    </source>
</evidence>
<evidence type="ECO:0000256" key="7">
    <source>
        <dbReference type="SAM" id="SignalP"/>
    </source>
</evidence>
<evidence type="ECO:0000256" key="2">
    <source>
        <dbReference type="ARBA" id="ARBA00006648"/>
    </source>
</evidence>
<proteinExistence type="inferred from homology"/>
<dbReference type="GO" id="GO:0005576">
    <property type="term" value="C:extracellular region"/>
    <property type="evidence" value="ECO:0007669"/>
    <property type="project" value="UniProtKB-SubCell"/>
</dbReference>
<dbReference type="AlphaFoldDB" id="A0AA36G906"/>
<accession>A0AA36G906</accession>
<feature type="non-terminal residue" evidence="8">
    <location>
        <position position="1"/>
    </location>
</feature>
<keyword evidence="9" id="KW-1185">Reference proteome</keyword>
<comment type="subcellular location">
    <subcellularLocation>
        <location evidence="1">Secreted</location>
    </subcellularLocation>
</comment>
<feature type="signal peptide" evidence="7">
    <location>
        <begin position="1"/>
        <end position="16"/>
    </location>
</feature>
<dbReference type="GO" id="GO:0008289">
    <property type="term" value="F:lipid binding"/>
    <property type="evidence" value="ECO:0007669"/>
    <property type="project" value="UniProtKB-KW"/>
</dbReference>
<dbReference type="EMBL" id="CATQJA010002659">
    <property type="protein sequence ID" value="CAJ0580051.1"/>
    <property type="molecule type" value="Genomic_DNA"/>
</dbReference>
<evidence type="ECO:0000313" key="9">
    <source>
        <dbReference type="Proteomes" id="UP001177023"/>
    </source>
</evidence>
<evidence type="ECO:0000256" key="3">
    <source>
        <dbReference type="ARBA" id="ARBA00022525"/>
    </source>
</evidence>
<reference evidence="8" key="1">
    <citation type="submission" date="2023-06" db="EMBL/GenBank/DDBJ databases">
        <authorList>
            <person name="Delattre M."/>
        </authorList>
    </citation>
    <scope>NUCLEOTIDE SEQUENCE</scope>
    <source>
        <strain evidence="8">AF72</strain>
    </source>
</reference>
<dbReference type="Gene3D" id="1.20.120.1100">
    <property type="match status" value="1"/>
</dbReference>
<keyword evidence="6" id="KW-0446">Lipid-binding</keyword>
<gene>
    <name evidence="8" type="ORF">MSPICULIGERA_LOCUS18254</name>
</gene>
<name>A0AA36G906_9BILA</name>
<evidence type="ECO:0000256" key="4">
    <source>
        <dbReference type="ARBA" id="ARBA00022729"/>
    </source>
</evidence>
<protein>
    <recommendedName>
        <fullName evidence="10">Fatty-acid and retinol-binding protein 1</fullName>
    </recommendedName>
</protein>
<evidence type="ECO:0000256" key="1">
    <source>
        <dbReference type="ARBA" id="ARBA00004613"/>
    </source>
</evidence>
<comment type="caution">
    <text evidence="8">The sequence shown here is derived from an EMBL/GenBank/DDBJ whole genome shotgun (WGS) entry which is preliminary data.</text>
</comment>
<organism evidence="8 9">
    <name type="scientific">Mesorhabditis spiculigera</name>
    <dbReference type="NCBI Taxonomy" id="96644"/>
    <lineage>
        <taxon>Eukaryota</taxon>
        <taxon>Metazoa</taxon>
        <taxon>Ecdysozoa</taxon>
        <taxon>Nematoda</taxon>
        <taxon>Chromadorea</taxon>
        <taxon>Rhabditida</taxon>
        <taxon>Rhabditina</taxon>
        <taxon>Rhabditomorpha</taxon>
        <taxon>Rhabditoidea</taxon>
        <taxon>Rhabditidae</taxon>
        <taxon>Mesorhabditinae</taxon>
        <taxon>Mesorhabditis</taxon>
    </lineage>
</organism>
<dbReference type="Proteomes" id="UP001177023">
    <property type="component" value="Unassembled WGS sequence"/>
</dbReference>
<dbReference type="InterPro" id="IPR008632">
    <property type="entry name" value="Gp-FAR-1"/>
</dbReference>
<comment type="similarity">
    <text evidence="2">Belongs to the fatty-acid and retinol-binding protein (FARBP) family.</text>
</comment>
<keyword evidence="5" id="KW-0175">Coiled coil</keyword>
<keyword evidence="3" id="KW-0964">Secreted</keyword>
<dbReference type="Pfam" id="PF05823">
    <property type="entry name" value="Gp-FAR-1"/>
    <property type="match status" value="1"/>
</dbReference>
<feature type="chain" id="PRO_5041296589" description="Fatty-acid and retinol-binding protein 1" evidence="7">
    <location>
        <begin position="17"/>
        <end position="215"/>
    </location>
</feature>
<evidence type="ECO:0000256" key="6">
    <source>
        <dbReference type="ARBA" id="ARBA00023121"/>
    </source>
</evidence>
<sequence length="215" mass="24674">MRGLVACVLLIAAVYGRPAQKEPPSMKDIIDSMKLDIDEMLPKELTDNFTPELQEFIKSIDFMDIFAVIALSQKRDKIKSPEDLLDALRGANVNTYEKVIKLIDSYKRRYEALTPGAKKYFEEREQADAKISVMGFGDLKKLTKAERKERIKGLQDAFQKLADEDKQSLQAQLPLLYKILSDPEFIEKLQPKIEQKIQEQMAKMVEKKKAEAEFA</sequence>
<evidence type="ECO:0000256" key="5">
    <source>
        <dbReference type="ARBA" id="ARBA00023054"/>
    </source>
</evidence>
<keyword evidence="4 7" id="KW-0732">Signal</keyword>